<dbReference type="PROSITE" id="PS51257">
    <property type="entry name" value="PROKAR_LIPOPROTEIN"/>
    <property type="match status" value="1"/>
</dbReference>
<accession>A0A089NLX6</accession>
<feature type="chain" id="PRO_5038653464" description="Lipoprotein" evidence="1">
    <location>
        <begin position="23"/>
        <end position="187"/>
    </location>
</feature>
<dbReference type="HOGENOM" id="CLU_105725_0_0_9"/>
<dbReference type="Proteomes" id="UP000029500">
    <property type="component" value="Chromosome"/>
</dbReference>
<dbReference type="eggNOG" id="ENOG503165M">
    <property type="taxonomic scope" value="Bacteria"/>
</dbReference>
<evidence type="ECO:0008006" key="4">
    <source>
        <dbReference type="Google" id="ProtNLM"/>
    </source>
</evidence>
<dbReference type="STRING" id="189425.PGRAT_22265"/>
<name>A0A089NLX6_9BACL</name>
<dbReference type="RefSeq" id="WP_025703851.1">
    <property type="nucleotide sequence ID" value="NZ_CP009287.1"/>
</dbReference>
<keyword evidence="1" id="KW-0732">Signal</keyword>
<evidence type="ECO:0000313" key="2">
    <source>
        <dbReference type="EMBL" id="AIQ70069.1"/>
    </source>
</evidence>
<sequence>MKKLTALTAIFVLALLAGCGNSADNNNTAGTNPPANNGNATNATAAPDAVTSASVVDNGEDFKKAISKEGTWIAATLKDLTFTEDLVVEGEFSNKGEPARKIALYTQDADHNITNSFRLTAPKITIKSENTQIQGGTFVGDVYVQANGFKVVNATIEGNVYFSDDKYQATYSASDQGKVTGVTEVQK</sequence>
<protein>
    <recommendedName>
        <fullName evidence="4">Lipoprotein</fullName>
    </recommendedName>
</protein>
<evidence type="ECO:0000313" key="3">
    <source>
        <dbReference type="Proteomes" id="UP000029500"/>
    </source>
</evidence>
<reference evidence="2 3" key="1">
    <citation type="submission" date="2014-08" db="EMBL/GenBank/DDBJ databases">
        <title>Comparative genomics of the Paenibacillus odorifer group.</title>
        <authorList>
            <person name="den Bakker H.C."/>
            <person name="Tsai Y.-C."/>
            <person name="Martin N."/>
            <person name="Korlach J."/>
            <person name="Wiedmann M."/>
        </authorList>
    </citation>
    <scope>NUCLEOTIDE SEQUENCE [LARGE SCALE GENOMIC DNA]</scope>
    <source>
        <strain evidence="2 3">DSM 15220</strain>
    </source>
</reference>
<keyword evidence="3" id="KW-1185">Reference proteome</keyword>
<feature type="signal peptide" evidence="1">
    <location>
        <begin position="1"/>
        <end position="22"/>
    </location>
</feature>
<dbReference type="EMBL" id="CP009287">
    <property type="protein sequence ID" value="AIQ70069.1"/>
    <property type="molecule type" value="Genomic_DNA"/>
</dbReference>
<organism evidence="2 3">
    <name type="scientific">Paenibacillus graminis</name>
    <dbReference type="NCBI Taxonomy" id="189425"/>
    <lineage>
        <taxon>Bacteria</taxon>
        <taxon>Bacillati</taxon>
        <taxon>Bacillota</taxon>
        <taxon>Bacilli</taxon>
        <taxon>Bacillales</taxon>
        <taxon>Paenibacillaceae</taxon>
        <taxon>Paenibacillus</taxon>
    </lineage>
</organism>
<dbReference type="KEGG" id="pgm:PGRAT_22265"/>
<proteinExistence type="predicted"/>
<gene>
    <name evidence="2" type="ORF">PGRAT_22265</name>
</gene>
<dbReference type="OrthoDB" id="2111555at2"/>
<evidence type="ECO:0000256" key="1">
    <source>
        <dbReference type="SAM" id="SignalP"/>
    </source>
</evidence>
<dbReference type="AlphaFoldDB" id="A0A089NLX6"/>